<keyword evidence="6" id="KW-1133">Transmembrane helix</keyword>
<evidence type="ECO:0000259" key="8">
    <source>
        <dbReference type="PROSITE" id="PS50109"/>
    </source>
</evidence>
<sequence>MRKTSGLKVPGKRSLLTGVVGLLGVACVLATPTHTAADAPPERTPTRTVLIGVVESSETDFPSTTLRPTIEAIERHVPGARVSVVRLSSITLLSDIDRVRPDLFIAPSADFRRVLDATGAHPIATRLSTAAVNPAQSVGAAFVVRSDRSDITTLTDLKGKRTAATLPTALDGWLAARLEVQEAGYDSKDFFGDVHFMTYGVPNVVSSVLAGNFDVGILPACALERAEARGLVEPGALKVVAPVTDELLACRHSTKLYPDWVAGALPGTDPELARLMTIALLTPVKPADALTGGRYVWQVTSDFHAVRELERSLHLGEWAYLESWTPEALWRRFKWYVVAIVIALGLILFHEWRLRRLVDVRTRELREALAERARLEEAERAARLRLGELERMGAISQLCAMIAHELKQPVGSVINYMAVLRMRLAQLAAGSSTGKGKTPNPIAVPPAADATDAVDLVLSRAASGAEKEARRIAEIVDRVRAYAKREKRSPRPVDLYERLEAAVAGARRSRKGRIETDYAPADAAGHPILVEGDPLELELLFLNLIKNALEASAQTTDPAGPRVRVMLETGPQAPELAEGDVRVRVVDNGPRLPDEAFERLKRVSESVKADGLGLGLAIVRNIVDEHGARLALRRLPECGLEAAVTFDRVERFENSESFKSFDSNTTTRDNQKTGDPS</sequence>
<evidence type="ECO:0000256" key="3">
    <source>
        <dbReference type="ARBA" id="ARBA00022553"/>
    </source>
</evidence>
<dbReference type="PROSITE" id="PS50109">
    <property type="entry name" value="HIS_KIN"/>
    <property type="match status" value="1"/>
</dbReference>
<name>A0A2Z6IA81_9BURK</name>
<dbReference type="RefSeq" id="WP_170143857.1">
    <property type="nucleotide sequence ID" value="NZ_AP018786.1"/>
</dbReference>
<dbReference type="SMART" id="SM00387">
    <property type="entry name" value="HATPase_c"/>
    <property type="match status" value="1"/>
</dbReference>
<accession>A0A2Z6IA81</accession>
<evidence type="ECO:0000256" key="1">
    <source>
        <dbReference type="ARBA" id="ARBA00000085"/>
    </source>
</evidence>
<dbReference type="InterPro" id="IPR003594">
    <property type="entry name" value="HATPase_dom"/>
</dbReference>
<keyword evidence="9" id="KW-0418">Kinase</keyword>
<dbReference type="InterPro" id="IPR005467">
    <property type="entry name" value="His_kinase_dom"/>
</dbReference>
<organism evidence="9 10">
    <name type="scientific">Sutterella megalosphaeroides</name>
    <dbReference type="NCBI Taxonomy" id="2494234"/>
    <lineage>
        <taxon>Bacteria</taxon>
        <taxon>Pseudomonadati</taxon>
        <taxon>Pseudomonadota</taxon>
        <taxon>Betaproteobacteria</taxon>
        <taxon>Burkholderiales</taxon>
        <taxon>Sutterellaceae</taxon>
        <taxon>Sutterella</taxon>
    </lineage>
</organism>
<dbReference type="PROSITE" id="PS51257">
    <property type="entry name" value="PROKAR_LIPOPROTEIN"/>
    <property type="match status" value="1"/>
</dbReference>
<keyword evidence="6" id="KW-0472">Membrane</keyword>
<dbReference type="Gene3D" id="1.10.287.130">
    <property type="match status" value="1"/>
</dbReference>
<evidence type="ECO:0000256" key="6">
    <source>
        <dbReference type="SAM" id="Phobius"/>
    </source>
</evidence>
<proteinExistence type="predicted"/>
<keyword evidence="4" id="KW-0175">Coiled coil</keyword>
<dbReference type="AlphaFoldDB" id="A0A2Z6IA81"/>
<dbReference type="Gene3D" id="3.40.190.10">
    <property type="entry name" value="Periplasmic binding protein-like II"/>
    <property type="match status" value="1"/>
</dbReference>
<dbReference type="Proteomes" id="UP000271003">
    <property type="component" value="Chromosome"/>
</dbReference>
<dbReference type="Gene3D" id="3.30.565.10">
    <property type="entry name" value="Histidine kinase-like ATPase, C-terminal domain"/>
    <property type="match status" value="1"/>
</dbReference>
<dbReference type="EMBL" id="AP018786">
    <property type="protein sequence ID" value="BBF23395.1"/>
    <property type="molecule type" value="Genomic_DNA"/>
</dbReference>
<dbReference type="InterPro" id="IPR004358">
    <property type="entry name" value="Sig_transdc_His_kin-like_C"/>
</dbReference>
<keyword evidence="3" id="KW-0597">Phosphoprotein</keyword>
<evidence type="ECO:0000256" key="4">
    <source>
        <dbReference type="SAM" id="Coils"/>
    </source>
</evidence>
<dbReference type="SUPFAM" id="SSF47384">
    <property type="entry name" value="Homodimeric domain of signal transducing histidine kinase"/>
    <property type="match status" value="1"/>
</dbReference>
<dbReference type="SUPFAM" id="SSF53850">
    <property type="entry name" value="Periplasmic binding protein-like II"/>
    <property type="match status" value="1"/>
</dbReference>
<dbReference type="CDD" id="cd00075">
    <property type="entry name" value="HATPase"/>
    <property type="match status" value="1"/>
</dbReference>
<evidence type="ECO:0000256" key="5">
    <source>
        <dbReference type="SAM" id="MobiDB-lite"/>
    </source>
</evidence>
<feature type="chain" id="PRO_5016332348" description="histidine kinase" evidence="7">
    <location>
        <begin position="37"/>
        <end position="677"/>
    </location>
</feature>
<dbReference type="InterPro" id="IPR003661">
    <property type="entry name" value="HisK_dim/P_dom"/>
</dbReference>
<keyword evidence="7" id="KW-0732">Signal</keyword>
<reference evidence="9 10" key="1">
    <citation type="journal article" date="2018" name="Int. J. Syst. Evol. Microbiol.">
        <title>Mesosutterella multiformis gen. nov., sp. nov., a member of the family Sutterellaceae and Sutterella megalosphaeroides sp. nov., isolated from human faeces.</title>
        <authorList>
            <person name="Sakamoto M."/>
            <person name="Ikeyama N."/>
            <person name="Kunihiro T."/>
            <person name="Iino T."/>
            <person name="Yuki M."/>
            <person name="Ohkuma M."/>
        </authorList>
    </citation>
    <scope>NUCLEOTIDE SEQUENCE [LARGE SCALE GENOMIC DNA]</scope>
    <source>
        <strain evidence="9 10">6FBBBH3</strain>
    </source>
</reference>
<feature type="signal peptide" evidence="7">
    <location>
        <begin position="1"/>
        <end position="36"/>
    </location>
</feature>
<dbReference type="SMART" id="SM00388">
    <property type="entry name" value="HisKA"/>
    <property type="match status" value="1"/>
</dbReference>
<feature type="coiled-coil region" evidence="4">
    <location>
        <begin position="358"/>
        <end position="392"/>
    </location>
</feature>
<dbReference type="PANTHER" id="PTHR43065">
    <property type="entry name" value="SENSOR HISTIDINE KINASE"/>
    <property type="match status" value="1"/>
</dbReference>
<dbReference type="PRINTS" id="PR00344">
    <property type="entry name" value="BCTRLSENSOR"/>
</dbReference>
<keyword evidence="10" id="KW-1185">Reference proteome</keyword>
<dbReference type="Pfam" id="PF02518">
    <property type="entry name" value="HATPase_c"/>
    <property type="match status" value="1"/>
</dbReference>
<dbReference type="KEGG" id="sutt:SUTMEG_12860"/>
<dbReference type="PANTHER" id="PTHR43065:SF42">
    <property type="entry name" value="TWO-COMPONENT SENSOR PPRA"/>
    <property type="match status" value="1"/>
</dbReference>
<evidence type="ECO:0000256" key="7">
    <source>
        <dbReference type="SAM" id="SignalP"/>
    </source>
</evidence>
<feature type="region of interest" description="Disordered" evidence="5">
    <location>
        <begin position="657"/>
        <end position="677"/>
    </location>
</feature>
<keyword evidence="6" id="KW-0812">Transmembrane</keyword>
<evidence type="ECO:0000313" key="9">
    <source>
        <dbReference type="EMBL" id="BBF23395.1"/>
    </source>
</evidence>
<dbReference type="InterPro" id="IPR036890">
    <property type="entry name" value="HATPase_C_sf"/>
</dbReference>
<feature type="domain" description="Histidine kinase" evidence="8">
    <location>
        <begin position="401"/>
        <end position="650"/>
    </location>
</feature>
<dbReference type="EC" id="2.7.13.3" evidence="2"/>
<gene>
    <name evidence="9" type="ORF">SUTMEG_12860</name>
</gene>
<protein>
    <recommendedName>
        <fullName evidence="2">histidine kinase</fullName>
        <ecNumber evidence="2">2.7.13.3</ecNumber>
    </recommendedName>
</protein>
<dbReference type="SUPFAM" id="SSF55874">
    <property type="entry name" value="ATPase domain of HSP90 chaperone/DNA topoisomerase II/histidine kinase"/>
    <property type="match status" value="1"/>
</dbReference>
<dbReference type="InterPro" id="IPR036097">
    <property type="entry name" value="HisK_dim/P_sf"/>
</dbReference>
<comment type="catalytic activity">
    <reaction evidence="1">
        <text>ATP + protein L-histidine = ADP + protein N-phospho-L-histidine.</text>
        <dbReference type="EC" id="2.7.13.3"/>
    </reaction>
</comment>
<dbReference type="Pfam" id="PF12974">
    <property type="entry name" value="Phosphonate-bd"/>
    <property type="match status" value="1"/>
</dbReference>
<feature type="transmembrane region" description="Helical" evidence="6">
    <location>
        <begin position="333"/>
        <end position="352"/>
    </location>
</feature>
<evidence type="ECO:0000256" key="2">
    <source>
        <dbReference type="ARBA" id="ARBA00012438"/>
    </source>
</evidence>
<dbReference type="GO" id="GO:0000155">
    <property type="term" value="F:phosphorelay sensor kinase activity"/>
    <property type="evidence" value="ECO:0007669"/>
    <property type="project" value="InterPro"/>
</dbReference>
<evidence type="ECO:0000313" key="10">
    <source>
        <dbReference type="Proteomes" id="UP000271003"/>
    </source>
</evidence>
<keyword evidence="9" id="KW-0808">Transferase</keyword>